<accession>A0AAV8XJ34</accession>
<gene>
    <name evidence="1" type="ORF">NQ314_011299</name>
</gene>
<organism evidence="1 2">
    <name type="scientific">Rhamnusium bicolor</name>
    <dbReference type="NCBI Taxonomy" id="1586634"/>
    <lineage>
        <taxon>Eukaryota</taxon>
        <taxon>Metazoa</taxon>
        <taxon>Ecdysozoa</taxon>
        <taxon>Arthropoda</taxon>
        <taxon>Hexapoda</taxon>
        <taxon>Insecta</taxon>
        <taxon>Pterygota</taxon>
        <taxon>Neoptera</taxon>
        <taxon>Endopterygota</taxon>
        <taxon>Coleoptera</taxon>
        <taxon>Polyphaga</taxon>
        <taxon>Cucujiformia</taxon>
        <taxon>Chrysomeloidea</taxon>
        <taxon>Cerambycidae</taxon>
        <taxon>Lepturinae</taxon>
        <taxon>Rhagiini</taxon>
        <taxon>Rhamnusium</taxon>
    </lineage>
</organism>
<sequence>MFALHLSDTKEILTYKVYLLSLQSLLSFITDCLIVGEESENMDETVKSQLKLNDIKVFEMKHEVDDDSIAIKEEYDECKENFTVKDEDVLELGNSRAAYQK</sequence>
<keyword evidence="2" id="KW-1185">Reference proteome</keyword>
<name>A0AAV8XJ34_9CUCU</name>
<dbReference type="AlphaFoldDB" id="A0AAV8XJ34"/>
<protein>
    <submittedName>
        <fullName evidence="1">Uncharacterized protein</fullName>
    </submittedName>
</protein>
<evidence type="ECO:0000313" key="2">
    <source>
        <dbReference type="Proteomes" id="UP001162156"/>
    </source>
</evidence>
<reference evidence="1" key="1">
    <citation type="journal article" date="2023" name="Insect Mol. Biol.">
        <title>Genome sequencing provides insights into the evolution of gene families encoding plant cell wall-degrading enzymes in longhorned beetles.</title>
        <authorList>
            <person name="Shin N.R."/>
            <person name="Okamura Y."/>
            <person name="Kirsch R."/>
            <person name="Pauchet Y."/>
        </authorList>
    </citation>
    <scope>NUCLEOTIDE SEQUENCE</scope>
    <source>
        <strain evidence="1">RBIC_L_NR</strain>
    </source>
</reference>
<proteinExistence type="predicted"/>
<dbReference type="Proteomes" id="UP001162156">
    <property type="component" value="Unassembled WGS sequence"/>
</dbReference>
<dbReference type="EMBL" id="JANEYF010003148">
    <property type="protein sequence ID" value="KAJ8938862.1"/>
    <property type="molecule type" value="Genomic_DNA"/>
</dbReference>
<evidence type="ECO:0000313" key="1">
    <source>
        <dbReference type="EMBL" id="KAJ8938862.1"/>
    </source>
</evidence>
<comment type="caution">
    <text evidence="1">The sequence shown here is derived from an EMBL/GenBank/DDBJ whole genome shotgun (WGS) entry which is preliminary data.</text>
</comment>